<evidence type="ECO:0000259" key="7">
    <source>
        <dbReference type="PROSITE" id="PS50198"/>
    </source>
</evidence>
<dbReference type="SUPFAM" id="SSF54534">
    <property type="entry name" value="FKBP-like"/>
    <property type="match status" value="1"/>
</dbReference>
<evidence type="ECO:0000256" key="5">
    <source>
        <dbReference type="PROSITE-ProRule" id="PRU00278"/>
    </source>
</evidence>
<evidence type="ECO:0000313" key="8">
    <source>
        <dbReference type="EMBL" id="CRK74718.1"/>
    </source>
</evidence>
<evidence type="ECO:0000256" key="3">
    <source>
        <dbReference type="ARBA" id="ARBA00030642"/>
    </source>
</evidence>
<dbReference type="OrthoDB" id="9791746at2"/>
<dbReference type="Gene3D" id="1.10.4030.10">
    <property type="entry name" value="Porin chaperone SurA, peptide-binding domain"/>
    <property type="match status" value="1"/>
</dbReference>
<dbReference type="PANTHER" id="PTHR47637">
    <property type="entry name" value="CHAPERONE SURA"/>
    <property type="match status" value="1"/>
</dbReference>
<dbReference type="EMBL" id="CVQV01000003">
    <property type="protein sequence ID" value="CRK74718.1"/>
    <property type="molecule type" value="Genomic_DNA"/>
</dbReference>
<evidence type="ECO:0000256" key="1">
    <source>
        <dbReference type="ARBA" id="ARBA00018370"/>
    </source>
</evidence>
<reference evidence="8 9" key="1">
    <citation type="submission" date="2015-04" db="EMBL/GenBank/DDBJ databases">
        <authorList>
            <person name="Syromyatnikov M.Y."/>
            <person name="Popov V.N."/>
        </authorList>
    </citation>
    <scope>NUCLEOTIDE SEQUENCE [LARGE SCALE GENOMIC DNA]</scope>
    <source>
        <strain evidence="8 9">CECT 5292</strain>
    </source>
</reference>
<dbReference type="InterPro" id="IPR000297">
    <property type="entry name" value="PPIase_PpiC"/>
</dbReference>
<keyword evidence="5" id="KW-0697">Rotamase</keyword>
<protein>
    <recommendedName>
        <fullName evidence="1">Parvulin-like PPIase</fullName>
    </recommendedName>
    <alternativeName>
        <fullName evidence="3">Peptidyl-prolyl cis-trans isomerase plp</fullName>
    </alternativeName>
    <alternativeName>
        <fullName evidence="4">Rotamase plp</fullName>
    </alternativeName>
</protein>
<keyword evidence="9" id="KW-1185">Reference proteome</keyword>
<dbReference type="Pfam" id="PF00639">
    <property type="entry name" value="Rotamase"/>
    <property type="match status" value="1"/>
</dbReference>
<dbReference type="AlphaFoldDB" id="A0A0U1NJ42"/>
<keyword evidence="2 6" id="KW-0732">Signal</keyword>
<feature type="signal peptide" evidence="6">
    <location>
        <begin position="1"/>
        <end position="28"/>
    </location>
</feature>
<proteinExistence type="predicted"/>
<accession>A0A0U1NJ42</accession>
<evidence type="ECO:0000313" key="9">
    <source>
        <dbReference type="Proteomes" id="UP000048949"/>
    </source>
</evidence>
<evidence type="ECO:0000256" key="2">
    <source>
        <dbReference type="ARBA" id="ARBA00022729"/>
    </source>
</evidence>
<gene>
    <name evidence="8" type="primary">surA</name>
    <name evidence="8" type="ORF">NIG5292_00753</name>
</gene>
<feature type="chain" id="PRO_5007791718" description="Parvulin-like PPIase" evidence="6">
    <location>
        <begin position="29"/>
        <end position="411"/>
    </location>
</feature>
<dbReference type="PROSITE" id="PS50198">
    <property type="entry name" value="PPIC_PPIASE_2"/>
    <property type="match status" value="1"/>
</dbReference>
<dbReference type="PANTHER" id="PTHR47637:SF1">
    <property type="entry name" value="CHAPERONE SURA"/>
    <property type="match status" value="1"/>
</dbReference>
<dbReference type="STRING" id="282199.GCA_001049735_00753"/>
<feature type="domain" description="PpiC" evidence="7">
    <location>
        <begin position="169"/>
        <end position="265"/>
    </location>
</feature>
<dbReference type="InterPro" id="IPR046357">
    <property type="entry name" value="PPIase_dom_sf"/>
</dbReference>
<dbReference type="GO" id="GO:0003755">
    <property type="term" value="F:peptidyl-prolyl cis-trans isomerase activity"/>
    <property type="evidence" value="ECO:0007669"/>
    <property type="project" value="UniProtKB-KW"/>
</dbReference>
<organism evidence="8 9">
    <name type="scientific">Nereida ignava</name>
    <dbReference type="NCBI Taxonomy" id="282199"/>
    <lineage>
        <taxon>Bacteria</taxon>
        <taxon>Pseudomonadati</taxon>
        <taxon>Pseudomonadota</taxon>
        <taxon>Alphaproteobacteria</taxon>
        <taxon>Rhodobacterales</taxon>
        <taxon>Roseobacteraceae</taxon>
        <taxon>Nereida</taxon>
    </lineage>
</organism>
<name>A0A0U1NJ42_9RHOB</name>
<dbReference type="Proteomes" id="UP000048949">
    <property type="component" value="Unassembled WGS sequence"/>
</dbReference>
<dbReference type="InterPro" id="IPR027304">
    <property type="entry name" value="Trigger_fact/SurA_dom_sf"/>
</dbReference>
<dbReference type="Gene3D" id="3.10.50.40">
    <property type="match status" value="1"/>
</dbReference>
<evidence type="ECO:0000256" key="6">
    <source>
        <dbReference type="SAM" id="SignalP"/>
    </source>
</evidence>
<keyword evidence="5 8" id="KW-0413">Isomerase</keyword>
<dbReference type="SUPFAM" id="SSF109998">
    <property type="entry name" value="Triger factor/SurA peptide-binding domain-like"/>
    <property type="match status" value="1"/>
</dbReference>
<evidence type="ECO:0000256" key="4">
    <source>
        <dbReference type="ARBA" id="ARBA00031484"/>
    </source>
</evidence>
<sequence length="411" mass="44398">MIKSFSRFAKSASQVAFAFVICSSAALAQNQFAPAIKVNDRVITGYELDQRARFLQVLNAPGNPADLAREQLIDDRLKQDALATAGITPNHEQVLEGMAEFAGRGGLTLEQFITAIAQDGVDQQSFRSFVEVGIGWREFVRARFAPRAAVSDTEIERRIALSSANQVGGVRVLLSEIVLANLPEVADETRARAEEIAQVQSIAQFAALARQYSLSNSRENSGRLNWRALSDFPPAIAQRFLSLQHGAVTQPISSGEAVVLFQLRGIEETSAPSPAPEAIDYAAYYIAGGRSEAGLKRAAEIRASVDTCDDLYGIAQGQPARVLDRGALAPSDIPNDIALELAKLDDNEVSTALTRAGGDTLVFLMLCGRTPQLGEDIDRGAIRTSLLNERVERLAEGFLAELRADAIITDQ</sequence>
<dbReference type="InterPro" id="IPR050280">
    <property type="entry name" value="OMP_Chaperone_SurA"/>
</dbReference>